<evidence type="ECO:0000259" key="1">
    <source>
        <dbReference type="SMART" id="SM00343"/>
    </source>
</evidence>
<gene>
    <name evidence="2" type="ORF">EAI_02094</name>
</gene>
<dbReference type="InterPro" id="IPR001878">
    <property type="entry name" value="Znf_CCHC"/>
</dbReference>
<reference evidence="2 3" key="1">
    <citation type="journal article" date="2010" name="Science">
        <title>Genomic comparison of the ants Camponotus floridanus and Harpegnathos saltator.</title>
        <authorList>
            <person name="Bonasio R."/>
            <person name="Zhang G."/>
            <person name="Ye C."/>
            <person name="Mutti N.S."/>
            <person name="Fang X."/>
            <person name="Qin N."/>
            <person name="Donahue G."/>
            <person name="Yang P."/>
            <person name="Li Q."/>
            <person name="Li C."/>
            <person name="Zhang P."/>
            <person name="Huang Z."/>
            <person name="Berger S.L."/>
            <person name="Reinberg D."/>
            <person name="Wang J."/>
            <person name="Liebig J."/>
        </authorList>
    </citation>
    <scope>NUCLEOTIDE SEQUENCE [LARGE SCALE GENOMIC DNA]</scope>
    <source>
        <strain evidence="2 3">R22 G/1</strain>
    </source>
</reference>
<dbReference type="AlphaFoldDB" id="E2B3P3"/>
<dbReference type="InParanoid" id="E2B3P3"/>
<feature type="non-terminal residue" evidence="2">
    <location>
        <position position="1"/>
    </location>
</feature>
<keyword evidence="3" id="KW-1185">Reference proteome</keyword>
<dbReference type="GO" id="GO:0008270">
    <property type="term" value="F:zinc ion binding"/>
    <property type="evidence" value="ECO:0007669"/>
    <property type="project" value="InterPro"/>
</dbReference>
<dbReference type="GO" id="GO:0003676">
    <property type="term" value="F:nucleic acid binding"/>
    <property type="evidence" value="ECO:0007669"/>
    <property type="project" value="InterPro"/>
</dbReference>
<feature type="domain" description="CCHC-type" evidence="1">
    <location>
        <begin position="151"/>
        <end position="167"/>
    </location>
</feature>
<sequence length="167" mass="17915">VKRARNGGVILEVPGQNCRDKADRLARDLQDALSRKAVVARPTRRTELRLVGLETSVTPLMLRAAISKLTGCPPDALQIGEIRRSSGGLGAAWVRCPLPPAQKTAAAGEFVVVWARARVMILEERPLQCFKCLRYGHMAAACRSADGLAGRCFRCRGAGYVAGGCTA</sequence>
<dbReference type="Proteomes" id="UP000008237">
    <property type="component" value="Unassembled WGS sequence"/>
</dbReference>
<protein>
    <recommendedName>
        <fullName evidence="1">CCHC-type domain-containing protein</fullName>
    </recommendedName>
</protein>
<accession>E2B3P3</accession>
<dbReference type="Gene3D" id="4.10.60.10">
    <property type="entry name" value="Zinc finger, CCHC-type"/>
    <property type="match status" value="1"/>
</dbReference>
<dbReference type="EMBL" id="GL445369">
    <property type="protein sequence ID" value="EFN89686.1"/>
    <property type="molecule type" value="Genomic_DNA"/>
</dbReference>
<feature type="domain" description="CCHC-type" evidence="1">
    <location>
        <begin position="128"/>
        <end position="144"/>
    </location>
</feature>
<evidence type="ECO:0000313" key="2">
    <source>
        <dbReference type="EMBL" id="EFN89686.1"/>
    </source>
</evidence>
<proteinExistence type="predicted"/>
<dbReference type="InterPro" id="IPR036875">
    <property type="entry name" value="Znf_CCHC_sf"/>
</dbReference>
<feature type="non-terminal residue" evidence="2">
    <location>
        <position position="167"/>
    </location>
</feature>
<evidence type="ECO:0000313" key="3">
    <source>
        <dbReference type="Proteomes" id="UP000008237"/>
    </source>
</evidence>
<dbReference type="SMART" id="SM00343">
    <property type="entry name" value="ZnF_C2HC"/>
    <property type="match status" value="2"/>
</dbReference>
<name>E2B3P3_HARSA</name>
<dbReference type="SUPFAM" id="SSF57756">
    <property type="entry name" value="Retrovirus zinc finger-like domains"/>
    <property type="match status" value="1"/>
</dbReference>
<organism evidence="3">
    <name type="scientific">Harpegnathos saltator</name>
    <name type="common">Jerdon's jumping ant</name>
    <dbReference type="NCBI Taxonomy" id="610380"/>
    <lineage>
        <taxon>Eukaryota</taxon>
        <taxon>Metazoa</taxon>
        <taxon>Ecdysozoa</taxon>
        <taxon>Arthropoda</taxon>
        <taxon>Hexapoda</taxon>
        <taxon>Insecta</taxon>
        <taxon>Pterygota</taxon>
        <taxon>Neoptera</taxon>
        <taxon>Endopterygota</taxon>
        <taxon>Hymenoptera</taxon>
        <taxon>Apocrita</taxon>
        <taxon>Aculeata</taxon>
        <taxon>Formicoidea</taxon>
        <taxon>Formicidae</taxon>
        <taxon>Ponerinae</taxon>
        <taxon>Ponerini</taxon>
        <taxon>Harpegnathos</taxon>
    </lineage>
</organism>